<feature type="region of interest" description="Disordered" evidence="1">
    <location>
        <begin position="32"/>
        <end position="77"/>
    </location>
</feature>
<dbReference type="EMBL" id="AGNL01037673">
    <property type="protein sequence ID" value="EJK53499.1"/>
    <property type="molecule type" value="Genomic_DNA"/>
</dbReference>
<name>K0RMK7_THAOC</name>
<keyword evidence="3" id="KW-1185">Reference proteome</keyword>
<evidence type="ECO:0000256" key="1">
    <source>
        <dbReference type="SAM" id="MobiDB-lite"/>
    </source>
</evidence>
<reference evidence="2 3" key="1">
    <citation type="journal article" date="2012" name="Genome Biol.">
        <title>Genome and low-iron response of an oceanic diatom adapted to chronic iron limitation.</title>
        <authorList>
            <person name="Lommer M."/>
            <person name="Specht M."/>
            <person name="Roy A.S."/>
            <person name="Kraemer L."/>
            <person name="Andreson R."/>
            <person name="Gutowska M.A."/>
            <person name="Wolf J."/>
            <person name="Bergner S.V."/>
            <person name="Schilhabel M.B."/>
            <person name="Klostermeier U.C."/>
            <person name="Beiko R.G."/>
            <person name="Rosenstiel P."/>
            <person name="Hippler M."/>
            <person name="Laroche J."/>
        </authorList>
    </citation>
    <scope>NUCLEOTIDE SEQUENCE [LARGE SCALE GENOMIC DNA]</scope>
    <source>
        <strain evidence="2 3">CCMP1005</strain>
    </source>
</reference>
<proteinExistence type="predicted"/>
<dbReference type="Proteomes" id="UP000266841">
    <property type="component" value="Unassembled WGS sequence"/>
</dbReference>
<dbReference type="AlphaFoldDB" id="K0RMK7"/>
<accession>K0RMK7</accession>
<gene>
    <name evidence="2" type="ORF">THAOC_27056</name>
</gene>
<protein>
    <submittedName>
        <fullName evidence="2">Uncharacterized protein</fullName>
    </submittedName>
</protein>
<comment type="caution">
    <text evidence="2">The sequence shown here is derived from an EMBL/GenBank/DDBJ whole genome shotgun (WGS) entry which is preliminary data.</text>
</comment>
<evidence type="ECO:0000313" key="2">
    <source>
        <dbReference type="EMBL" id="EJK53499.1"/>
    </source>
</evidence>
<organism evidence="2 3">
    <name type="scientific">Thalassiosira oceanica</name>
    <name type="common">Marine diatom</name>
    <dbReference type="NCBI Taxonomy" id="159749"/>
    <lineage>
        <taxon>Eukaryota</taxon>
        <taxon>Sar</taxon>
        <taxon>Stramenopiles</taxon>
        <taxon>Ochrophyta</taxon>
        <taxon>Bacillariophyta</taxon>
        <taxon>Coscinodiscophyceae</taxon>
        <taxon>Thalassiosirophycidae</taxon>
        <taxon>Thalassiosirales</taxon>
        <taxon>Thalassiosiraceae</taxon>
        <taxon>Thalassiosira</taxon>
    </lineage>
</organism>
<sequence length="77" mass="8819">MRDRGATMNAYDELEERRLADMIDEIEERRLLDRERRGGPMRYDGYGRGGPMSYDDYGRDVPPPRVPGGGEYPDGPP</sequence>
<feature type="non-terminal residue" evidence="2">
    <location>
        <position position="77"/>
    </location>
</feature>
<evidence type="ECO:0000313" key="3">
    <source>
        <dbReference type="Proteomes" id="UP000266841"/>
    </source>
</evidence>
<feature type="compositionally biased region" description="Gly residues" evidence="1">
    <location>
        <begin position="67"/>
        <end position="77"/>
    </location>
</feature>